<dbReference type="OrthoDB" id="1117699at2"/>
<keyword evidence="1" id="KW-0732">Signal</keyword>
<evidence type="ECO:0000256" key="1">
    <source>
        <dbReference type="SAM" id="SignalP"/>
    </source>
</evidence>
<feature type="signal peptide" evidence="1">
    <location>
        <begin position="1"/>
        <end position="18"/>
    </location>
</feature>
<organism evidence="2 3">
    <name type="scientific">Marinifilum flexuosum</name>
    <dbReference type="NCBI Taxonomy" id="1117708"/>
    <lineage>
        <taxon>Bacteria</taxon>
        <taxon>Pseudomonadati</taxon>
        <taxon>Bacteroidota</taxon>
        <taxon>Bacteroidia</taxon>
        <taxon>Marinilabiliales</taxon>
        <taxon>Marinifilaceae</taxon>
    </lineage>
</organism>
<gene>
    <name evidence="2" type="ORF">BXY64_2582</name>
</gene>
<dbReference type="RefSeq" id="WP_120240352.1">
    <property type="nucleotide sequence ID" value="NZ_RAPQ01000009.1"/>
</dbReference>
<dbReference type="Proteomes" id="UP000284531">
    <property type="component" value="Unassembled WGS sequence"/>
</dbReference>
<evidence type="ECO:0000313" key="3">
    <source>
        <dbReference type="Proteomes" id="UP000284531"/>
    </source>
</evidence>
<proteinExistence type="predicted"/>
<evidence type="ECO:0008006" key="4">
    <source>
        <dbReference type="Google" id="ProtNLM"/>
    </source>
</evidence>
<accession>A0A419X454</accession>
<dbReference type="EMBL" id="RAPQ01000009">
    <property type="protein sequence ID" value="RKE02492.1"/>
    <property type="molecule type" value="Genomic_DNA"/>
</dbReference>
<dbReference type="AlphaFoldDB" id="A0A419X454"/>
<evidence type="ECO:0000313" key="2">
    <source>
        <dbReference type="EMBL" id="RKE02492.1"/>
    </source>
</evidence>
<name>A0A419X454_9BACT</name>
<feature type="chain" id="PRO_5019527924" description="GLPGLI family protein" evidence="1">
    <location>
        <begin position="19"/>
        <end position="217"/>
    </location>
</feature>
<reference evidence="2 3" key="1">
    <citation type="submission" date="2018-09" db="EMBL/GenBank/DDBJ databases">
        <title>Genomic Encyclopedia of Archaeal and Bacterial Type Strains, Phase II (KMG-II): from individual species to whole genera.</title>
        <authorList>
            <person name="Goeker M."/>
        </authorList>
    </citation>
    <scope>NUCLEOTIDE SEQUENCE [LARGE SCALE GENOMIC DNA]</scope>
    <source>
        <strain evidence="2 3">DSM 21950</strain>
    </source>
</reference>
<keyword evidence="3" id="KW-1185">Reference proteome</keyword>
<comment type="caution">
    <text evidence="2">The sequence shown here is derived from an EMBL/GenBank/DDBJ whole genome shotgun (WGS) entry which is preliminary data.</text>
</comment>
<protein>
    <recommendedName>
        <fullName evidence="4">GLPGLI family protein</fullName>
    </recommendedName>
</protein>
<sequence length="217" mass="24838">MRNLLLLIALLTSCNVFAQNKQATLYLRNGEVLKGLARMKADQTVKFRKDKESEPVIYNFRTLRGLKINKTLSKREDVILLGSFTTYNKDFYTFHYKMIKKKRYTTKPKLLRLLVDGKMALYSEVSAGAPRMSSSGTAMGGTAGAPVERFYICNENQDFVTYFLSDGGGIGKSFKKAALAVFKDYPKIADRIKDKTYKRRDIVEMLEDFNRIYGSRK</sequence>